<proteinExistence type="inferred from homology"/>
<keyword evidence="4 13" id="KW-0548">Nucleotidyltransferase</keyword>
<dbReference type="PANTHER" id="PTHR47545:SF1">
    <property type="entry name" value="MULTIFUNCTIONAL CCA PROTEIN"/>
    <property type="match status" value="1"/>
</dbReference>
<evidence type="ECO:0000256" key="4">
    <source>
        <dbReference type="ARBA" id="ARBA00022695"/>
    </source>
</evidence>
<reference evidence="13 14" key="2">
    <citation type="submission" date="2015-01" db="EMBL/GenBank/DDBJ databases">
        <title>Complete genome sequence of Pyrinomonas methylaliphatogenes type strain K22T.</title>
        <authorList>
            <person name="Lee K.C.Y."/>
            <person name="Power J.F."/>
            <person name="Dunfield P.F."/>
            <person name="Morgan X.C."/>
            <person name="Huttenhower C."/>
            <person name="Stott M.B."/>
        </authorList>
    </citation>
    <scope>NUCLEOTIDE SEQUENCE [LARGE SCALE GENOMIC DNA]</scope>
    <source>
        <strain evidence="13 14">K22</strain>
    </source>
</reference>
<dbReference type="InterPro" id="IPR032828">
    <property type="entry name" value="PolyA_RNA-bd"/>
</dbReference>
<dbReference type="GO" id="GO:0046872">
    <property type="term" value="F:metal ion binding"/>
    <property type="evidence" value="ECO:0007669"/>
    <property type="project" value="UniProtKB-KW"/>
</dbReference>
<dbReference type="GO" id="GO:0003723">
    <property type="term" value="F:RNA binding"/>
    <property type="evidence" value="ECO:0007669"/>
    <property type="project" value="UniProtKB-KW"/>
</dbReference>
<dbReference type="CDD" id="cd00077">
    <property type="entry name" value="HDc"/>
    <property type="match status" value="1"/>
</dbReference>
<dbReference type="InterPro" id="IPR003607">
    <property type="entry name" value="HD/PDEase_dom"/>
</dbReference>
<comment type="cofactor">
    <cofactor evidence="1">
        <name>Mg(2+)</name>
        <dbReference type="ChEBI" id="CHEBI:18420"/>
    </cofactor>
</comment>
<sequence>MNLPIRRKIPEKIIRLAERVRSERGRALLVGGCVRDLLIGLEPKDWDVEVYGVEPERLRAILDEMFQTVDSVGASFAVYKVDQDLEVSLPRRESKKGRGHRAFVIEGDPSMSVEEATRRRDFTINAILMDPLSGEIIDPFGGRADLEARILRVVSPKTFPEDSLRVLRAAQLAARYQLRIEPETIRLCQAMDLSDLPAERIWGEMEKLLLRAEQPSIGLQYLVELGAAHQLFPEIEALIGCPQDPEWHPEGDVFTHTLLVVDRAREMIADLDRPRQVTLMLAALCHDFGKPSTTVFSEGRWRSPGHDAAGVETTERFLDRLKIFTLDGYNVRAQTLALVREHLRPGEFYKARASISDGAFRRLARRCELELLYRLSKADTLGRNAPWVPRERWFTTEAQDWFIQRARELDVAQKAPPPLLLGRHLIEMGFQPSPLFGQVLREVYEMQLDGRIQNLDEAKEAGRALLIRLQEEARR</sequence>
<keyword evidence="2 11" id="KW-0808">Transferase</keyword>
<dbReference type="Pfam" id="PF12627">
    <property type="entry name" value="PolyA_pol_RNAbd"/>
    <property type="match status" value="1"/>
</dbReference>
<dbReference type="Proteomes" id="UP000031518">
    <property type="component" value="Unassembled WGS sequence"/>
</dbReference>
<dbReference type="RefSeq" id="WP_041974087.1">
    <property type="nucleotide sequence ID" value="NZ_CBXV010000002.1"/>
</dbReference>
<dbReference type="GO" id="GO:0042245">
    <property type="term" value="P:RNA repair"/>
    <property type="evidence" value="ECO:0007669"/>
    <property type="project" value="UniProtKB-KW"/>
</dbReference>
<keyword evidence="14" id="KW-1185">Reference proteome</keyword>
<keyword evidence="10 11" id="KW-0694">RNA-binding</keyword>
<dbReference type="PANTHER" id="PTHR47545">
    <property type="entry name" value="MULTIFUNCTIONAL CCA PROTEIN"/>
    <property type="match status" value="1"/>
</dbReference>
<dbReference type="GO" id="GO:0016787">
    <property type="term" value="F:hydrolase activity"/>
    <property type="evidence" value="ECO:0007669"/>
    <property type="project" value="UniProtKB-KW"/>
</dbReference>
<dbReference type="InterPro" id="IPR006674">
    <property type="entry name" value="HD_domain"/>
</dbReference>
<dbReference type="CDD" id="cd05398">
    <property type="entry name" value="NT_ClassII-CCAase"/>
    <property type="match status" value="1"/>
</dbReference>
<keyword evidence="9" id="KW-0460">Magnesium</keyword>
<evidence type="ECO:0000256" key="11">
    <source>
        <dbReference type="RuleBase" id="RU003953"/>
    </source>
</evidence>
<dbReference type="GO" id="GO:0008033">
    <property type="term" value="P:tRNA processing"/>
    <property type="evidence" value="ECO:0007669"/>
    <property type="project" value="UniProtKB-KW"/>
</dbReference>
<evidence type="ECO:0000256" key="3">
    <source>
        <dbReference type="ARBA" id="ARBA00022694"/>
    </source>
</evidence>
<protein>
    <submittedName>
        <fullName evidence="13">tRNA nucleotidyltransferase/poly(A) polymerase</fullName>
        <ecNumber evidence="13">2.7.7.72</ecNumber>
        <ecNumber evidence="13">3.1.3.-</ecNumber>
        <ecNumber evidence="13">3.1.4.-</ecNumber>
    </submittedName>
</protein>
<feature type="domain" description="HD" evidence="12">
    <location>
        <begin position="253"/>
        <end position="370"/>
    </location>
</feature>
<evidence type="ECO:0000256" key="5">
    <source>
        <dbReference type="ARBA" id="ARBA00022723"/>
    </source>
</evidence>
<dbReference type="PROSITE" id="PS51831">
    <property type="entry name" value="HD"/>
    <property type="match status" value="1"/>
</dbReference>
<keyword evidence="8" id="KW-0067">ATP-binding</keyword>
<dbReference type="Pfam" id="PF01966">
    <property type="entry name" value="HD"/>
    <property type="match status" value="1"/>
</dbReference>
<keyword evidence="5" id="KW-0479">Metal-binding</keyword>
<comment type="similarity">
    <text evidence="11">Belongs to the tRNA nucleotidyltransferase/poly(A) polymerase family.</text>
</comment>
<gene>
    <name evidence="13" type="ORF">PYK22_00561</name>
</gene>
<evidence type="ECO:0000313" key="14">
    <source>
        <dbReference type="Proteomes" id="UP000031518"/>
    </source>
</evidence>
<organism evidence="13 14">
    <name type="scientific">Pyrinomonas methylaliphatogenes</name>
    <dbReference type="NCBI Taxonomy" id="454194"/>
    <lineage>
        <taxon>Bacteria</taxon>
        <taxon>Pseudomonadati</taxon>
        <taxon>Acidobacteriota</taxon>
        <taxon>Blastocatellia</taxon>
        <taxon>Blastocatellales</taxon>
        <taxon>Pyrinomonadaceae</taxon>
        <taxon>Pyrinomonas</taxon>
    </lineage>
</organism>
<keyword evidence="3" id="KW-0819">tRNA processing</keyword>
<dbReference type="AlphaFoldDB" id="A0A0B6WUY7"/>
<evidence type="ECO:0000256" key="8">
    <source>
        <dbReference type="ARBA" id="ARBA00022840"/>
    </source>
</evidence>
<evidence type="ECO:0000256" key="1">
    <source>
        <dbReference type="ARBA" id="ARBA00001946"/>
    </source>
</evidence>
<dbReference type="GO" id="GO:0004810">
    <property type="term" value="F:CCA tRNA nucleotidyltransferase activity"/>
    <property type="evidence" value="ECO:0007669"/>
    <property type="project" value="UniProtKB-EC"/>
</dbReference>
<evidence type="ECO:0000256" key="9">
    <source>
        <dbReference type="ARBA" id="ARBA00022842"/>
    </source>
</evidence>
<dbReference type="EC" id="3.1.3.-" evidence="13"/>
<evidence type="ECO:0000256" key="10">
    <source>
        <dbReference type="ARBA" id="ARBA00022884"/>
    </source>
</evidence>
<dbReference type="GO" id="GO:0005524">
    <property type="term" value="F:ATP binding"/>
    <property type="evidence" value="ECO:0007669"/>
    <property type="project" value="UniProtKB-KW"/>
</dbReference>
<keyword evidence="13" id="KW-0378">Hydrolase</keyword>
<dbReference type="OrthoDB" id="9805698at2"/>
<evidence type="ECO:0000313" key="13">
    <source>
        <dbReference type="EMBL" id="CDM64567.1"/>
    </source>
</evidence>
<dbReference type="InterPro" id="IPR050124">
    <property type="entry name" value="tRNA_CCA-adding_enzyme"/>
</dbReference>
<dbReference type="Gene3D" id="3.30.460.10">
    <property type="entry name" value="Beta Polymerase, domain 2"/>
    <property type="match status" value="1"/>
</dbReference>
<dbReference type="EC" id="2.7.7.72" evidence="13"/>
<dbReference type="EC" id="3.1.4.-" evidence="13"/>
<keyword evidence="6" id="KW-0547">Nucleotide-binding</keyword>
<reference evidence="13 14" key="1">
    <citation type="submission" date="2013-12" db="EMBL/GenBank/DDBJ databases">
        <authorList>
            <person name="Stott M."/>
        </authorList>
    </citation>
    <scope>NUCLEOTIDE SEQUENCE [LARGE SCALE GENOMIC DNA]</scope>
    <source>
        <strain evidence="13 14">K22</strain>
    </source>
</reference>
<evidence type="ECO:0000256" key="6">
    <source>
        <dbReference type="ARBA" id="ARBA00022741"/>
    </source>
</evidence>
<evidence type="ECO:0000256" key="7">
    <source>
        <dbReference type="ARBA" id="ARBA00022800"/>
    </source>
</evidence>
<evidence type="ECO:0000256" key="2">
    <source>
        <dbReference type="ARBA" id="ARBA00022679"/>
    </source>
</evidence>
<dbReference type="SUPFAM" id="SSF81301">
    <property type="entry name" value="Nucleotidyltransferase"/>
    <property type="match status" value="1"/>
</dbReference>
<dbReference type="SMART" id="SM00471">
    <property type="entry name" value="HDc"/>
    <property type="match status" value="1"/>
</dbReference>
<evidence type="ECO:0000259" key="12">
    <source>
        <dbReference type="PROSITE" id="PS51831"/>
    </source>
</evidence>
<dbReference type="Gene3D" id="1.10.3090.10">
    <property type="entry name" value="cca-adding enzyme, domain 2"/>
    <property type="match status" value="2"/>
</dbReference>
<dbReference type="InterPro" id="IPR043519">
    <property type="entry name" value="NT_sf"/>
</dbReference>
<accession>A0A0B6WUY7</accession>
<dbReference type="SUPFAM" id="SSF81891">
    <property type="entry name" value="Poly A polymerase C-terminal region-like"/>
    <property type="match status" value="1"/>
</dbReference>
<dbReference type="STRING" id="454194.PYK22_00561"/>
<keyword evidence="7" id="KW-0692">RNA repair</keyword>
<dbReference type="EMBL" id="CBXV010000002">
    <property type="protein sequence ID" value="CDM64567.1"/>
    <property type="molecule type" value="Genomic_DNA"/>
</dbReference>
<dbReference type="InterPro" id="IPR002646">
    <property type="entry name" value="PolA_pol_head_dom"/>
</dbReference>
<dbReference type="Pfam" id="PF01743">
    <property type="entry name" value="PolyA_pol"/>
    <property type="match status" value="1"/>
</dbReference>
<name>A0A0B6WUY7_9BACT</name>